<dbReference type="EMBL" id="JXJN01020785">
    <property type="status" value="NOT_ANNOTATED_CDS"/>
    <property type="molecule type" value="Genomic_DNA"/>
</dbReference>
<dbReference type="VEuPathDB" id="VectorBase:GPPI040998"/>
<dbReference type="EnsemblMetazoa" id="GPPI040998-RA">
    <property type="protein sequence ID" value="GPPI040998-PA"/>
    <property type="gene ID" value="GPPI040998"/>
</dbReference>
<dbReference type="EMBL" id="JXJN01020783">
    <property type="status" value="NOT_ANNOTATED_CDS"/>
    <property type="molecule type" value="Genomic_DNA"/>
</dbReference>
<reference evidence="1" key="2">
    <citation type="submission" date="2020-05" db="UniProtKB">
        <authorList>
            <consortium name="EnsemblMetazoa"/>
        </authorList>
    </citation>
    <scope>IDENTIFICATION</scope>
    <source>
        <strain evidence="1">IAEA</strain>
    </source>
</reference>
<accession>A0A1B0BUM3</accession>
<dbReference type="AlphaFoldDB" id="A0A1B0BUM3"/>
<protein>
    <submittedName>
        <fullName evidence="1">Uncharacterized protein</fullName>
    </submittedName>
</protein>
<reference evidence="2" key="1">
    <citation type="submission" date="2015-01" db="EMBL/GenBank/DDBJ databases">
        <authorList>
            <person name="Aksoy S."/>
            <person name="Warren W."/>
            <person name="Wilson R.K."/>
        </authorList>
    </citation>
    <scope>NUCLEOTIDE SEQUENCE [LARGE SCALE GENOMIC DNA]</scope>
    <source>
        <strain evidence="2">IAEA</strain>
    </source>
</reference>
<name>A0A1B0BUM3_9MUSC</name>
<evidence type="ECO:0000313" key="2">
    <source>
        <dbReference type="Proteomes" id="UP000092460"/>
    </source>
</evidence>
<evidence type="ECO:0000313" key="1">
    <source>
        <dbReference type="EnsemblMetazoa" id="GPPI040998-PA"/>
    </source>
</evidence>
<dbReference type="Proteomes" id="UP000092460">
    <property type="component" value="Unassembled WGS sequence"/>
</dbReference>
<proteinExistence type="predicted"/>
<organism evidence="1 2">
    <name type="scientific">Glossina palpalis gambiensis</name>
    <dbReference type="NCBI Taxonomy" id="67801"/>
    <lineage>
        <taxon>Eukaryota</taxon>
        <taxon>Metazoa</taxon>
        <taxon>Ecdysozoa</taxon>
        <taxon>Arthropoda</taxon>
        <taxon>Hexapoda</taxon>
        <taxon>Insecta</taxon>
        <taxon>Pterygota</taxon>
        <taxon>Neoptera</taxon>
        <taxon>Endopterygota</taxon>
        <taxon>Diptera</taxon>
        <taxon>Brachycera</taxon>
        <taxon>Muscomorpha</taxon>
        <taxon>Hippoboscoidea</taxon>
        <taxon>Glossinidae</taxon>
        <taxon>Glossina</taxon>
    </lineage>
</organism>
<sequence length="214" mass="24638">MNSTLLENSQQSENHINSKLCYVENLKCLCITFFDQKLPGIQFNLLIYVTQPFVCIAAPVLPPTHPIAFYTIHQFENYSKARTNNVIAMPRITFRVACIENASMDDVMTACWEQTTTFTFEFPYRDCKRNYAIDSKTFPIAREYEFTLRKLGGRNGKRKHSAGFENNEVFYMHLRNYKINSFARFPGKPFLRANQVYLPVDAAAEPNSGLFGAL</sequence>
<dbReference type="EMBL" id="JXJN01020784">
    <property type="status" value="NOT_ANNOTATED_CDS"/>
    <property type="molecule type" value="Genomic_DNA"/>
</dbReference>
<keyword evidence="2" id="KW-1185">Reference proteome</keyword>